<dbReference type="Proteomes" id="UP000775872">
    <property type="component" value="Unassembled WGS sequence"/>
</dbReference>
<evidence type="ECO:0000313" key="10">
    <source>
        <dbReference type="EMBL" id="CAH0043514.1"/>
    </source>
</evidence>
<feature type="compositionally biased region" description="Low complexity" evidence="8">
    <location>
        <begin position="240"/>
        <end position="254"/>
    </location>
</feature>
<evidence type="ECO:0000256" key="8">
    <source>
        <dbReference type="SAM" id="MobiDB-lite"/>
    </source>
</evidence>
<dbReference type="InterPro" id="IPR011992">
    <property type="entry name" value="EF-hand-dom_pair"/>
</dbReference>
<dbReference type="Gene3D" id="1.10.510.10">
    <property type="entry name" value="Transferase(Phosphotransferase) domain 1"/>
    <property type="match status" value="1"/>
</dbReference>
<feature type="domain" description="Protein kinase" evidence="9">
    <location>
        <begin position="533"/>
        <end position="807"/>
    </location>
</feature>
<evidence type="ECO:0000256" key="3">
    <source>
        <dbReference type="ARBA" id="ARBA00022741"/>
    </source>
</evidence>
<comment type="catalytic activity">
    <reaction evidence="7">
        <text>L-seryl-[protein] + ATP = O-phospho-L-seryl-[protein] + ADP + H(+)</text>
        <dbReference type="Rhea" id="RHEA:17989"/>
        <dbReference type="Rhea" id="RHEA-COMP:9863"/>
        <dbReference type="Rhea" id="RHEA-COMP:11604"/>
        <dbReference type="ChEBI" id="CHEBI:15378"/>
        <dbReference type="ChEBI" id="CHEBI:29999"/>
        <dbReference type="ChEBI" id="CHEBI:30616"/>
        <dbReference type="ChEBI" id="CHEBI:83421"/>
        <dbReference type="ChEBI" id="CHEBI:456216"/>
        <dbReference type="EC" id="2.7.11.24"/>
    </reaction>
    <physiologicalReaction direction="left-to-right" evidence="7">
        <dbReference type="Rhea" id="RHEA:17990"/>
    </physiologicalReaction>
</comment>
<feature type="compositionally biased region" description="Polar residues" evidence="8">
    <location>
        <begin position="475"/>
        <end position="490"/>
    </location>
</feature>
<evidence type="ECO:0000256" key="1">
    <source>
        <dbReference type="ARBA" id="ARBA00012411"/>
    </source>
</evidence>
<name>A0A9N9W5S0_9HYPO</name>
<keyword evidence="11" id="KW-1185">Reference proteome</keyword>
<dbReference type="InterPro" id="IPR050538">
    <property type="entry name" value="MAP_kinase_kinase_kinase"/>
</dbReference>
<dbReference type="AlphaFoldDB" id="A0A9N9W5S0"/>
<evidence type="ECO:0000259" key="9">
    <source>
        <dbReference type="PROSITE" id="PS50011"/>
    </source>
</evidence>
<keyword evidence="3" id="KW-0547">Nucleotide-binding</keyword>
<evidence type="ECO:0000256" key="6">
    <source>
        <dbReference type="ARBA" id="ARBA00047919"/>
    </source>
</evidence>
<dbReference type="InterPro" id="IPR013809">
    <property type="entry name" value="ENTH"/>
</dbReference>
<dbReference type="Pfam" id="PF01417">
    <property type="entry name" value="ENTH"/>
    <property type="match status" value="1"/>
</dbReference>
<feature type="compositionally biased region" description="Polar residues" evidence="8">
    <location>
        <begin position="178"/>
        <end position="199"/>
    </location>
</feature>
<sequence length="854" mass="96324">MFQPASKIDTSMFRQVLINATPNQNTNNVLDDFNGIVNSVKSGPYIAGAVLTLLQHRLRDNNASWIEIFKSLQLLDFLLHLAHAETLLWAKQNIDQIEGFMPTGRDEFGRKRVTEELGIIKWLVQDETRIFGEVRAPNHNYDDGPPLWVVRCYEMPMPQRQVQKPPPSQSQLDRAANYPNTTFESGSSPMVRQAQNKHSVTPKWENQEPFHGLGHGNSHGAAVWDSTDQNITSISHTHARSPQQPRQQQRSSPPIFRKRMERTEENLRATGLSFLNRENYDELHDVFRRFIPKGAVTIPKRMAPDAIRGGVEIDDSQVDLILSWCDVDQIGELFFPEFALAFYLLVVIASQQGPLAVGDTAQLRAEVSRKVTQLTGGCTRRQFLARQKAQQSHETEENQNKYGNQPEEDGFDETIRPDDVVAQVSVKQKRKKRRDRISNPVNEDSSTTKPTINGKEGSDKSPIVATNHEPHSGMLTPSTPSGPFNSSRSAASDLVRDSKLETVISNNGALVQHISYESNPRMRQRRLRKEQTWKRVRGLGGGGFGRVWLEERLDGGDSGGTFRAVKEISKIQPQGQHLSINYNRELEAIAKFSHSKSFGWYEGEHAIFIAMEYMEHGDLQGYLSRPFPEEETRRIIYQLLEGLCFMHDNGFAHRDLKPANILVSEPSPHWWVKIGDFGISKRAEEKATAFRTLVGTKGYLAPEVMGIYSTEDVMGIHPAGDDSSSIYTVAVDIWALGAIMFRLLNNRNVFGDPHQLARYVTAKGPFPRDALLQRDVSRSCMEFLELAMARSPKDRPTSHQALNHAWLGDLRDSALPPEALLETLSIAPDNLPQRKRSVRSEDTAPSADWPSTFD</sequence>
<comment type="catalytic activity">
    <reaction evidence="6">
        <text>L-threonyl-[protein] + ATP = O-phospho-L-threonyl-[protein] + ADP + H(+)</text>
        <dbReference type="Rhea" id="RHEA:46608"/>
        <dbReference type="Rhea" id="RHEA-COMP:11060"/>
        <dbReference type="Rhea" id="RHEA-COMP:11605"/>
        <dbReference type="ChEBI" id="CHEBI:15378"/>
        <dbReference type="ChEBI" id="CHEBI:30013"/>
        <dbReference type="ChEBI" id="CHEBI:30616"/>
        <dbReference type="ChEBI" id="CHEBI:61977"/>
        <dbReference type="ChEBI" id="CHEBI:456216"/>
        <dbReference type="EC" id="2.7.11.24"/>
    </reaction>
    <physiologicalReaction direction="left-to-right" evidence="6">
        <dbReference type="Rhea" id="RHEA:46609"/>
    </physiologicalReaction>
</comment>
<dbReference type="PANTHER" id="PTHR48016">
    <property type="entry name" value="MAP KINASE KINASE KINASE SSK2-RELATED-RELATED"/>
    <property type="match status" value="1"/>
</dbReference>
<dbReference type="Pfam" id="PF00069">
    <property type="entry name" value="Pkinase"/>
    <property type="match status" value="1"/>
</dbReference>
<dbReference type="OrthoDB" id="40902at2759"/>
<dbReference type="GO" id="GO:0004707">
    <property type="term" value="F:MAP kinase activity"/>
    <property type="evidence" value="ECO:0007669"/>
    <property type="project" value="UniProtKB-EC"/>
</dbReference>
<reference evidence="10" key="1">
    <citation type="submission" date="2021-10" db="EMBL/GenBank/DDBJ databases">
        <authorList>
            <person name="Piombo E."/>
        </authorList>
    </citation>
    <scope>NUCLEOTIDE SEQUENCE</scope>
</reference>
<proteinExistence type="predicted"/>
<keyword evidence="5" id="KW-0067">ATP-binding</keyword>
<evidence type="ECO:0000256" key="7">
    <source>
        <dbReference type="ARBA" id="ARBA00048130"/>
    </source>
</evidence>
<feature type="region of interest" description="Disordered" evidence="8">
    <location>
        <begin position="831"/>
        <end position="854"/>
    </location>
</feature>
<organism evidence="10 11">
    <name type="scientific">Clonostachys solani</name>
    <dbReference type="NCBI Taxonomy" id="160281"/>
    <lineage>
        <taxon>Eukaryota</taxon>
        <taxon>Fungi</taxon>
        <taxon>Dikarya</taxon>
        <taxon>Ascomycota</taxon>
        <taxon>Pezizomycotina</taxon>
        <taxon>Sordariomycetes</taxon>
        <taxon>Hypocreomycetidae</taxon>
        <taxon>Hypocreales</taxon>
        <taxon>Bionectriaceae</taxon>
        <taxon>Clonostachys</taxon>
    </lineage>
</organism>
<dbReference type="InterPro" id="IPR011009">
    <property type="entry name" value="Kinase-like_dom_sf"/>
</dbReference>
<evidence type="ECO:0000256" key="2">
    <source>
        <dbReference type="ARBA" id="ARBA00022679"/>
    </source>
</evidence>
<dbReference type="EC" id="2.7.11.24" evidence="1"/>
<dbReference type="Gene3D" id="1.25.40.90">
    <property type="match status" value="1"/>
</dbReference>
<dbReference type="EMBL" id="CABFOC020000003">
    <property type="protein sequence ID" value="CAH0043514.1"/>
    <property type="molecule type" value="Genomic_DNA"/>
</dbReference>
<evidence type="ECO:0000313" key="11">
    <source>
        <dbReference type="Proteomes" id="UP000775872"/>
    </source>
</evidence>
<keyword evidence="2" id="KW-0808">Transferase</keyword>
<evidence type="ECO:0000256" key="4">
    <source>
        <dbReference type="ARBA" id="ARBA00022777"/>
    </source>
</evidence>
<keyword evidence="4" id="KW-0418">Kinase</keyword>
<dbReference type="InterPro" id="IPR000719">
    <property type="entry name" value="Prot_kinase_dom"/>
</dbReference>
<dbReference type="GO" id="GO:0005524">
    <property type="term" value="F:ATP binding"/>
    <property type="evidence" value="ECO:0007669"/>
    <property type="project" value="UniProtKB-KW"/>
</dbReference>
<feature type="region of interest" description="Disordered" evidence="8">
    <location>
        <begin position="159"/>
        <end position="223"/>
    </location>
</feature>
<dbReference type="SUPFAM" id="SSF48464">
    <property type="entry name" value="ENTH/VHS domain"/>
    <property type="match status" value="1"/>
</dbReference>
<feature type="region of interest" description="Disordered" evidence="8">
    <location>
        <begin position="384"/>
        <end position="493"/>
    </location>
</feature>
<accession>A0A9N9W5S0</accession>
<comment type="caution">
    <text evidence="10">The sequence shown here is derived from an EMBL/GenBank/DDBJ whole genome shotgun (WGS) entry which is preliminary data.</text>
</comment>
<gene>
    <name evidence="10" type="ORF">CSOL1703_00009411</name>
</gene>
<dbReference type="SMART" id="SM00220">
    <property type="entry name" value="S_TKc"/>
    <property type="match status" value="1"/>
</dbReference>
<feature type="region of interest" description="Disordered" evidence="8">
    <location>
        <begin position="236"/>
        <end position="255"/>
    </location>
</feature>
<dbReference type="SUPFAM" id="SSF56112">
    <property type="entry name" value="Protein kinase-like (PK-like)"/>
    <property type="match status" value="1"/>
</dbReference>
<dbReference type="InterPro" id="IPR008942">
    <property type="entry name" value="ENTH_VHS"/>
</dbReference>
<dbReference type="PROSITE" id="PS00108">
    <property type="entry name" value="PROTEIN_KINASE_ST"/>
    <property type="match status" value="1"/>
</dbReference>
<dbReference type="SUPFAM" id="SSF47473">
    <property type="entry name" value="EF-hand"/>
    <property type="match status" value="1"/>
</dbReference>
<dbReference type="PROSITE" id="PS50011">
    <property type="entry name" value="PROTEIN_KINASE_DOM"/>
    <property type="match status" value="1"/>
</dbReference>
<dbReference type="InterPro" id="IPR008271">
    <property type="entry name" value="Ser/Thr_kinase_AS"/>
</dbReference>
<protein>
    <recommendedName>
        <fullName evidence="1">mitogen-activated protein kinase</fullName>
        <ecNumber evidence="1">2.7.11.24</ecNumber>
    </recommendedName>
</protein>
<dbReference type="PANTHER" id="PTHR48016:SF56">
    <property type="entry name" value="MAPKK KINASE"/>
    <property type="match status" value="1"/>
</dbReference>
<feature type="compositionally biased region" description="Polar residues" evidence="8">
    <location>
        <begin position="439"/>
        <end position="451"/>
    </location>
</feature>
<evidence type="ECO:0000256" key="5">
    <source>
        <dbReference type="ARBA" id="ARBA00022840"/>
    </source>
</evidence>